<dbReference type="Proteomes" id="UP000272025">
    <property type="component" value="Unassembled WGS sequence"/>
</dbReference>
<protein>
    <submittedName>
        <fullName evidence="2">Uncharacterized protein</fullName>
    </submittedName>
</protein>
<accession>A0A3N2Q3X8</accession>
<evidence type="ECO:0000313" key="3">
    <source>
        <dbReference type="Proteomes" id="UP000272025"/>
    </source>
</evidence>
<keyword evidence="1" id="KW-1133">Transmembrane helix</keyword>
<keyword evidence="1" id="KW-0472">Membrane</keyword>
<dbReference type="EMBL" id="ML119052">
    <property type="protein sequence ID" value="ROT41463.1"/>
    <property type="molecule type" value="Genomic_DNA"/>
</dbReference>
<keyword evidence="1" id="KW-0812">Transmembrane</keyword>
<name>A0A3N2Q3X8_SODAK</name>
<organism evidence="2 3">
    <name type="scientific">Sodiomyces alkalinus (strain CBS 110278 / VKM F-3762 / F11)</name>
    <name type="common">Alkaliphilic filamentous fungus</name>
    <dbReference type="NCBI Taxonomy" id="1314773"/>
    <lineage>
        <taxon>Eukaryota</taxon>
        <taxon>Fungi</taxon>
        <taxon>Dikarya</taxon>
        <taxon>Ascomycota</taxon>
        <taxon>Pezizomycotina</taxon>
        <taxon>Sordariomycetes</taxon>
        <taxon>Hypocreomycetidae</taxon>
        <taxon>Glomerellales</taxon>
        <taxon>Plectosphaerellaceae</taxon>
        <taxon>Sodiomyces</taxon>
    </lineage>
</organism>
<sequence>MLVTISEIGFLREAKPVVHLRGTGAPVIPNVAVTSVWLLAFGLLLACFWPNKVASFPHTRFALRAGLPTIADRSEHPSRVSPSTRHPKIRHRLAKRGSVVFFSRASPDRRDICVFQCGDVFKMLHLTALSAKRPECSLSN</sequence>
<feature type="transmembrane region" description="Helical" evidence="1">
    <location>
        <begin position="27"/>
        <end position="49"/>
    </location>
</feature>
<dbReference type="GeneID" id="39575098"/>
<gene>
    <name evidence="2" type="ORF">SODALDRAFT_120136</name>
</gene>
<dbReference type="RefSeq" id="XP_028469269.1">
    <property type="nucleotide sequence ID" value="XM_028606620.1"/>
</dbReference>
<evidence type="ECO:0000313" key="2">
    <source>
        <dbReference type="EMBL" id="ROT41463.1"/>
    </source>
</evidence>
<reference evidence="2 3" key="1">
    <citation type="journal article" date="2018" name="Mol. Ecol.">
        <title>The obligate alkalophilic soda-lake fungus Sodiomyces alkalinus has shifted to a protein diet.</title>
        <authorList>
            <person name="Grum-Grzhimaylo A.A."/>
            <person name="Falkoski D.L."/>
            <person name="van den Heuvel J."/>
            <person name="Valero-Jimenez C.A."/>
            <person name="Min B."/>
            <person name="Choi I.G."/>
            <person name="Lipzen A."/>
            <person name="Daum C.G."/>
            <person name="Aanen D.K."/>
            <person name="Tsang A."/>
            <person name="Henrissat B."/>
            <person name="Bilanenko E.N."/>
            <person name="de Vries R.P."/>
            <person name="van Kan J.A.L."/>
            <person name="Grigoriev I.V."/>
            <person name="Debets A.J.M."/>
        </authorList>
    </citation>
    <scope>NUCLEOTIDE SEQUENCE [LARGE SCALE GENOMIC DNA]</scope>
    <source>
        <strain evidence="2 3">F11</strain>
    </source>
</reference>
<evidence type="ECO:0000256" key="1">
    <source>
        <dbReference type="SAM" id="Phobius"/>
    </source>
</evidence>
<keyword evidence="3" id="KW-1185">Reference proteome</keyword>
<proteinExistence type="predicted"/>
<dbReference type="AlphaFoldDB" id="A0A3N2Q3X8"/>